<organism evidence="2 3">
    <name type="scientific">Citrobacter freundii</name>
    <dbReference type="NCBI Taxonomy" id="546"/>
    <lineage>
        <taxon>Bacteria</taxon>
        <taxon>Pseudomonadati</taxon>
        <taxon>Pseudomonadota</taxon>
        <taxon>Gammaproteobacteria</taxon>
        <taxon>Enterobacterales</taxon>
        <taxon>Enterobacteriaceae</taxon>
        <taxon>Citrobacter</taxon>
        <taxon>Citrobacter freundii complex</taxon>
    </lineage>
</organism>
<reference evidence="2" key="1">
    <citation type="submission" date="2023-05" db="EMBL/GenBank/DDBJ databases">
        <authorList>
            <consortium name="Clinical and Environmental Microbiology Branch: Whole genome sequencing antimicrobial resistance pathogens in the healthcare setting"/>
        </authorList>
    </citation>
    <scope>NUCLEOTIDE SEQUENCE</scope>
    <source>
        <strain evidence="2">2023GN-00287</strain>
    </source>
</reference>
<accession>A0AAN4D0U8</accession>
<comment type="caution">
    <text evidence="2">The sequence shown here is derived from an EMBL/GenBank/DDBJ whole genome shotgun (WGS) entry which is preliminary data.</text>
</comment>
<dbReference type="Proteomes" id="UP001279522">
    <property type="component" value="Unassembled WGS sequence"/>
</dbReference>
<dbReference type="EMBL" id="ABOSXX010000017">
    <property type="protein sequence ID" value="ELV3680863.1"/>
    <property type="molecule type" value="Genomic_DNA"/>
</dbReference>
<dbReference type="RefSeq" id="WP_071687777.1">
    <property type="nucleotide sequence ID" value="NZ_CP022151.1"/>
</dbReference>
<name>A0AAN4D0U8_CITFR</name>
<evidence type="ECO:0000256" key="1">
    <source>
        <dbReference type="SAM" id="Coils"/>
    </source>
</evidence>
<sequence>MTALNKQALIAKIKKQTESFDTVVLKEDEANALLGELESQQTFQQAFFRQSLMYDVVAEAYEEAKEQIAKDVEIKARLCLESNSLFDRLRAAEKRIAEHNFENRLLANADRDIKALRQRIAELEARTVTLPPTFWYEHDDLSRDIPVLDKRLVKKAIRAAGIGVKGE</sequence>
<feature type="coiled-coil region" evidence="1">
    <location>
        <begin position="99"/>
        <end position="126"/>
    </location>
</feature>
<evidence type="ECO:0000313" key="2">
    <source>
        <dbReference type="EMBL" id="ELV3680863.1"/>
    </source>
</evidence>
<dbReference type="AlphaFoldDB" id="A0AAN4D0U8"/>
<gene>
    <name evidence="2" type="ORF">SGX49_003318</name>
</gene>
<keyword evidence="1" id="KW-0175">Coiled coil</keyword>
<evidence type="ECO:0000313" key="3">
    <source>
        <dbReference type="Proteomes" id="UP001279522"/>
    </source>
</evidence>
<proteinExistence type="predicted"/>
<evidence type="ECO:0008006" key="4">
    <source>
        <dbReference type="Google" id="ProtNLM"/>
    </source>
</evidence>
<protein>
    <recommendedName>
        <fullName evidence="4">Ead/Ea22-like family protein</fullName>
    </recommendedName>
</protein>